<sequence length="122" mass="13618">MKGMSEGADGGGDAQPLLLPSPNPSTTSYKPAGFKFRQIVLGILFLLCLKSRSTLPFHTVVNVIDIIPLEEEREMKKGRLKQIVKEKNLVALEKEFGGVEEAVSFMHSEWDTPVTIFFLRIL</sequence>
<feature type="region of interest" description="Disordered" evidence="1">
    <location>
        <begin position="1"/>
        <end position="25"/>
    </location>
</feature>
<dbReference type="Proteomes" id="UP000321947">
    <property type="component" value="Unassembled WGS sequence"/>
</dbReference>
<organism evidence="2 3">
    <name type="scientific">Cucumis melo var. makuwa</name>
    <name type="common">Oriental melon</name>
    <dbReference type="NCBI Taxonomy" id="1194695"/>
    <lineage>
        <taxon>Eukaryota</taxon>
        <taxon>Viridiplantae</taxon>
        <taxon>Streptophyta</taxon>
        <taxon>Embryophyta</taxon>
        <taxon>Tracheophyta</taxon>
        <taxon>Spermatophyta</taxon>
        <taxon>Magnoliopsida</taxon>
        <taxon>eudicotyledons</taxon>
        <taxon>Gunneridae</taxon>
        <taxon>Pentapetalae</taxon>
        <taxon>rosids</taxon>
        <taxon>fabids</taxon>
        <taxon>Cucurbitales</taxon>
        <taxon>Cucurbitaceae</taxon>
        <taxon>Benincaseae</taxon>
        <taxon>Cucumis</taxon>
    </lineage>
</organism>
<feature type="compositionally biased region" description="Low complexity" evidence="1">
    <location>
        <begin position="16"/>
        <end position="25"/>
    </location>
</feature>
<reference evidence="2 3" key="1">
    <citation type="submission" date="2019-08" db="EMBL/GenBank/DDBJ databases">
        <title>Draft genome sequences of two oriental melons (Cucumis melo L. var makuwa).</title>
        <authorList>
            <person name="Kwon S.-Y."/>
        </authorList>
    </citation>
    <scope>NUCLEOTIDE SEQUENCE [LARGE SCALE GENOMIC DNA]</scope>
    <source>
        <strain evidence="3">cv. Chang Bougi</strain>
        <tissue evidence="2">Leaf</tissue>
    </source>
</reference>
<comment type="caution">
    <text evidence="2">The sequence shown here is derived from an EMBL/GenBank/DDBJ whole genome shotgun (WGS) entry which is preliminary data.</text>
</comment>
<evidence type="ECO:0000313" key="3">
    <source>
        <dbReference type="Proteomes" id="UP000321947"/>
    </source>
</evidence>
<dbReference type="AlphaFoldDB" id="A0A5D3D744"/>
<protein>
    <submittedName>
        <fullName evidence="2">Calcium-transporting ATPase 12, plasma membrane-type-like</fullName>
    </submittedName>
</protein>
<name>A0A5D3D744_CUCMM</name>
<evidence type="ECO:0000256" key="1">
    <source>
        <dbReference type="SAM" id="MobiDB-lite"/>
    </source>
</evidence>
<gene>
    <name evidence="2" type="ORF">E5676_scaffold295G00430</name>
</gene>
<accession>A0A5D3D744</accession>
<proteinExistence type="predicted"/>
<evidence type="ECO:0000313" key="2">
    <source>
        <dbReference type="EMBL" id="TYK19323.1"/>
    </source>
</evidence>
<dbReference type="EMBL" id="SSTD01007026">
    <property type="protein sequence ID" value="TYK19323.1"/>
    <property type="molecule type" value="Genomic_DNA"/>
</dbReference>